<sequence length="712" mass="79092">MTNDTFPPLSGAAPLKAERLCHLDCVEFSTEWFLACLAGLQDHVDLPLHRMEMLICAHKYRSLGAGFAVPMWPTEGPVDAVIRRISRMAQDDMGSMLTLNPVADESFGFAKSSSVWHIKLDLGLDRPQPVVEVLHLRHAAAPVSSSSTRAQVPPVDPFSPTSPPSNSFEPPSSPLPGPSDPFDSMTEGTAVRGAKDRDLEEEENRGDTSDVIHRGGRFSIDQIKWAHTKCEEFFAELDAKAKEWNRSPESVRHITLAVSPSKTTQNGNVWNAFQALYKKDNPNTDPSVSAQDYTVNMVQPAYAQLIESFRGEQSPEWAMEAARLIAEHESAKVGATKLVAQSGGDIAWIMANQKDKWTHDMQWLATMDIHMMFLMVTGNAASPAAHAQNKCRLGSEEMAAWYNSNFTMSTQLANIYRFILSHCSRYAELDQFNEEQGKRKHDEDLSTTYKTRTAIKDTLIGLFLPFVKMTKFPWTNLAKVLVQNKLIISNFVVNDEFPNFSTSLSDLHTTNQYKTLYYVLEESSPEKKIVITKVDNWPVGEAEDVALITDRHGEVILSLAAAWDYTAQHGAGETGGGEGSKGVKWSRMDVGLDDRRGNKTTVGKRKKAAVKSIALIQDESEDADSYSLRPLLTAQPAAAPKSAPPKAPLYLFSIRNYSTATSTQWAQSLGKCEHRPPWSATFFTYLRPKNEAFFLPKKAQAHKNPIGPNQAL</sequence>
<feature type="compositionally biased region" description="Pro residues" evidence="1">
    <location>
        <begin position="154"/>
        <end position="163"/>
    </location>
</feature>
<accession>A0A9P6DT53</accession>
<organism evidence="2 3">
    <name type="scientific">Hydnum rufescens UP504</name>
    <dbReference type="NCBI Taxonomy" id="1448309"/>
    <lineage>
        <taxon>Eukaryota</taxon>
        <taxon>Fungi</taxon>
        <taxon>Dikarya</taxon>
        <taxon>Basidiomycota</taxon>
        <taxon>Agaricomycotina</taxon>
        <taxon>Agaricomycetes</taxon>
        <taxon>Cantharellales</taxon>
        <taxon>Hydnaceae</taxon>
        <taxon>Hydnum</taxon>
    </lineage>
</organism>
<gene>
    <name evidence="2" type="ORF">BS47DRAFT_1397024</name>
</gene>
<evidence type="ECO:0000256" key="1">
    <source>
        <dbReference type="SAM" id="MobiDB-lite"/>
    </source>
</evidence>
<dbReference type="Proteomes" id="UP000886523">
    <property type="component" value="Unassembled WGS sequence"/>
</dbReference>
<proteinExistence type="predicted"/>
<dbReference type="AlphaFoldDB" id="A0A9P6DT53"/>
<reference evidence="2" key="1">
    <citation type="journal article" date="2020" name="Nat. Commun.">
        <title>Large-scale genome sequencing of mycorrhizal fungi provides insights into the early evolution of symbiotic traits.</title>
        <authorList>
            <person name="Miyauchi S."/>
            <person name="Kiss E."/>
            <person name="Kuo A."/>
            <person name="Drula E."/>
            <person name="Kohler A."/>
            <person name="Sanchez-Garcia M."/>
            <person name="Morin E."/>
            <person name="Andreopoulos B."/>
            <person name="Barry K.W."/>
            <person name="Bonito G."/>
            <person name="Buee M."/>
            <person name="Carver A."/>
            <person name="Chen C."/>
            <person name="Cichocki N."/>
            <person name="Clum A."/>
            <person name="Culley D."/>
            <person name="Crous P.W."/>
            <person name="Fauchery L."/>
            <person name="Girlanda M."/>
            <person name="Hayes R.D."/>
            <person name="Keri Z."/>
            <person name="LaButti K."/>
            <person name="Lipzen A."/>
            <person name="Lombard V."/>
            <person name="Magnuson J."/>
            <person name="Maillard F."/>
            <person name="Murat C."/>
            <person name="Nolan M."/>
            <person name="Ohm R.A."/>
            <person name="Pangilinan J."/>
            <person name="Pereira M.F."/>
            <person name="Perotto S."/>
            <person name="Peter M."/>
            <person name="Pfister S."/>
            <person name="Riley R."/>
            <person name="Sitrit Y."/>
            <person name="Stielow J.B."/>
            <person name="Szollosi G."/>
            <person name="Zifcakova L."/>
            <person name="Stursova M."/>
            <person name="Spatafora J.W."/>
            <person name="Tedersoo L."/>
            <person name="Vaario L.M."/>
            <person name="Yamada A."/>
            <person name="Yan M."/>
            <person name="Wang P."/>
            <person name="Xu J."/>
            <person name="Bruns T."/>
            <person name="Baldrian P."/>
            <person name="Vilgalys R."/>
            <person name="Dunand C."/>
            <person name="Henrissat B."/>
            <person name="Grigoriev I.V."/>
            <person name="Hibbett D."/>
            <person name="Nagy L.G."/>
            <person name="Martin F.M."/>
        </authorList>
    </citation>
    <scope>NUCLEOTIDE SEQUENCE</scope>
    <source>
        <strain evidence="2">UP504</strain>
    </source>
</reference>
<name>A0A9P6DT53_9AGAM</name>
<keyword evidence="3" id="KW-1185">Reference proteome</keyword>
<protein>
    <submittedName>
        <fullName evidence="2">Uncharacterized protein</fullName>
    </submittedName>
</protein>
<feature type="region of interest" description="Disordered" evidence="1">
    <location>
        <begin position="142"/>
        <end position="210"/>
    </location>
</feature>
<dbReference type="EMBL" id="MU129038">
    <property type="protein sequence ID" value="KAF9509305.1"/>
    <property type="molecule type" value="Genomic_DNA"/>
</dbReference>
<evidence type="ECO:0000313" key="2">
    <source>
        <dbReference type="EMBL" id="KAF9509305.1"/>
    </source>
</evidence>
<comment type="caution">
    <text evidence="2">The sequence shown here is derived from an EMBL/GenBank/DDBJ whole genome shotgun (WGS) entry which is preliminary data.</text>
</comment>
<evidence type="ECO:0000313" key="3">
    <source>
        <dbReference type="Proteomes" id="UP000886523"/>
    </source>
</evidence>